<keyword evidence="4 5" id="KW-0472">Membrane</keyword>
<feature type="domain" description="Major facilitator superfamily (MFS) profile" evidence="6">
    <location>
        <begin position="62"/>
        <end position="531"/>
    </location>
</feature>
<gene>
    <name evidence="7" type="ORF">CC84DRAFT_1107159</name>
</gene>
<evidence type="ECO:0000256" key="1">
    <source>
        <dbReference type="ARBA" id="ARBA00004141"/>
    </source>
</evidence>
<evidence type="ECO:0000256" key="3">
    <source>
        <dbReference type="ARBA" id="ARBA00022989"/>
    </source>
</evidence>
<feature type="transmembrane region" description="Helical" evidence="5">
    <location>
        <begin position="63"/>
        <end position="87"/>
    </location>
</feature>
<keyword evidence="8" id="KW-1185">Reference proteome</keyword>
<dbReference type="GO" id="GO:0005886">
    <property type="term" value="C:plasma membrane"/>
    <property type="evidence" value="ECO:0007669"/>
    <property type="project" value="TreeGrafter"/>
</dbReference>
<dbReference type="InterPro" id="IPR011701">
    <property type="entry name" value="MFS"/>
</dbReference>
<feature type="transmembrane region" description="Helical" evidence="5">
    <location>
        <begin position="134"/>
        <end position="151"/>
    </location>
</feature>
<feature type="transmembrane region" description="Helical" evidence="5">
    <location>
        <begin position="365"/>
        <end position="387"/>
    </location>
</feature>
<dbReference type="PANTHER" id="PTHR23502">
    <property type="entry name" value="MAJOR FACILITATOR SUPERFAMILY"/>
    <property type="match status" value="1"/>
</dbReference>
<feature type="transmembrane region" description="Helical" evidence="5">
    <location>
        <begin position="107"/>
        <end position="127"/>
    </location>
</feature>
<dbReference type="InParanoid" id="A0A177CVJ7"/>
<dbReference type="GeneID" id="28758650"/>
<evidence type="ECO:0000313" key="8">
    <source>
        <dbReference type="Proteomes" id="UP000077069"/>
    </source>
</evidence>
<dbReference type="PROSITE" id="PS50850">
    <property type="entry name" value="MFS"/>
    <property type="match status" value="1"/>
</dbReference>
<dbReference type="EMBL" id="KV441548">
    <property type="protein sequence ID" value="OAG11553.1"/>
    <property type="molecule type" value="Genomic_DNA"/>
</dbReference>
<keyword evidence="2 5" id="KW-0812">Transmembrane</keyword>
<dbReference type="RefSeq" id="XP_018041918.1">
    <property type="nucleotide sequence ID" value="XM_018175164.1"/>
</dbReference>
<dbReference type="Proteomes" id="UP000077069">
    <property type="component" value="Unassembled WGS sequence"/>
</dbReference>
<dbReference type="Pfam" id="PF07690">
    <property type="entry name" value="MFS_1"/>
    <property type="match status" value="1"/>
</dbReference>
<dbReference type="STRING" id="1460663.A0A177CVJ7"/>
<evidence type="ECO:0000259" key="6">
    <source>
        <dbReference type="PROSITE" id="PS50850"/>
    </source>
</evidence>
<evidence type="ECO:0000256" key="2">
    <source>
        <dbReference type="ARBA" id="ARBA00022692"/>
    </source>
</evidence>
<feature type="transmembrane region" description="Helical" evidence="5">
    <location>
        <begin position="163"/>
        <end position="181"/>
    </location>
</feature>
<feature type="transmembrane region" description="Helical" evidence="5">
    <location>
        <begin position="222"/>
        <end position="242"/>
    </location>
</feature>
<feature type="transmembrane region" description="Helical" evidence="5">
    <location>
        <begin position="329"/>
        <end position="353"/>
    </location>
</feature>
<dbReference type="AlphaFoldDB" id="A0A177CVJ7"/>
<keyword evidence="3 5" id="KW-1133">Transmembrane helix</keyword>
<feature type="transmembrane region" description="Helical" evidence="5">
    <location>
        <begin position="471"/>
        <end position="493"/>
    </location>
</feature>
<organism evidence="7 8">
    <name type="scientific">Paraphaeosphaeria sporulosa</name>
    <dbReference type="NCBI Taxonomy" id="1460663"/>
    <lineage>
        <taxon>Eukaryota</taxon>
        <taxon>Fungi</taxon>
        <taxon>Dikarya</taxon>
        <taxon>Ascomycota</taxon>
        <taxon>Pezizomycotina</taxon>
        <taxon>Dothideomycetes</taxon>
        <taxon>Pleosporomycetidae</taxon>
        <taxon>Pleosporales</taxon>
        <taxon>Massarineae</taxon>
        <taxon>Didymosphaeriaceae</taxon>
        <taxon>Paraphaeosphaeria</taxon>
    </lineage>
</organism>
<name>A0A177CVJ7_9PLEO</name>
<accession>A0A177CVJ7</accession>
<feature type="transmembrane region" description="Helical" evidence="5">
    <location>
        <begin position="499"/>
        <end position="525"/>
    </location>
</feature>
<sequence>MDTGDKQKAFSQNIEFAGDGKQGSGGGTVGEILLVSGQDEIRRVPVPTNDPNDPLNLSKWRKIGVTVTCCWFSVFSLLAISGTGPFMATLYGLYGAQGHSPEEITGLNTYSTMVMAFGALGLLPLAFVFGRRPIFLFAVTLAFVSNITAATSENFRGHFISRIFLGLATGATESLLPLILSDITFLHERSFYFGLYWSVQNCVNSGLLIAISYLVADATWRWFYWLFSITLGVSALLVVFCCPETKFHRSPTSLNGQVIFTDEFGHTQILTDDEAIAAFGSVDGPAEVVAEKKTFAQELKPWSPVTPNGTKVLLGAYLKIFKSFTSPGVIFSLMMSSISLGVGIAITLVYSTVLQESYHWSPKSVGLFNAGVMPACFAAMFYSGWAADKINVWLARRNGGVHKPEHHLVHMIVPGLAGIVGIVLIAVCAERPDKYSAWGMVVGWAIYEFSFTAIIITTTTFAAEVIPENPGAAMVVVVGGKNIVSFGAAQGIIPMVAKFSYLTSFMILLGIFSGICLLGVPVYFLNSRWRKIATRAESQ</sequence>
<protein>
    <submittedName>
        <fullName evidence="7">MFS general substrate transporter</fullName>
    </submittedName>
</protein>
<dbReference type="GO" id="GO:0022857">
    <property type="term" value="F:transmembrane transporter activity"/>
    <property type="evidence" value="ECO:0007669"/>
    <property type="project" value="InterPro"/>
</dbReference>
<feature type="transmembrane region" description="Helical" evidence="5">
    <location>
        <begin position="193"/>
        <end position="216"/>
    </location>
</feature>
<comment type="subcellular location">
    <subcellularLocation>
        <location evidence="1">Membrane</location>
        <topology evidence="1">Multi-pass membrane protein</topology>
    </subcellularLocation>
</comment>
<dbReference type="SUPFAM" id="SSF103473">
    <property type="entry name" value="MFS general substrate transporter"/>
    <property type="match status" value="1"/>
</dbReference>
<evidence type="ECO:0000256" key="4">
    <source>
        <dbReference type="ARBA" id="ARBA00023136"/>
    </source>
</evidence>
<dbReference type="PANTHER" id="PTHR23502:SF139">
    <property type="entry name" value="MAJOR FACILITATOR SUPERFAMILY (MFS) PROFILE DOMAIN-CONTAINING PROTEIN-RELATED"/>
    <property type="match status" value="1"/>
</dbReference>
<dbReference type="InterPro" id="IPR036259">
    <property type="entry name" value="MFS_trans_sf"/>
</dbReference>
<evidence type="ECO:0000256" key="5">
    <source>
        <dbReference type="SAM" id="Phobius"/>
    </source>
</evidence>
<evidence type="ECO:0000313" key="7">
    <source>
        <dbReference type="EMBL" id="OAG11553.1"/>
    </source>
</evidence>
<dbReference type="Gene3D" id="1.20.1250.20">
    <property type="entry name" value="MFS general substrate transporter like domains"/>
    <property type="match status" value="1"/>
</dbReference>
<dbReference type="InterPro" id="IPR020846">
    <property type="entry name" value="MFS_dom"/>
</dbReference>
<feature type="transmembrane region" description="Helical" evidence="5">
    <location>
        <begin position="408"/>
        <end position="429"/>
    </location>
</feature>
<proteinExistence type="predicted"/>
<dbReference type="OrthoDB" id="268400at2759"/>
<reference evidence="7 8" key="1">
    <citation type="submission" date="2016-05" db="EMBL/GenBank/DDBJ databases">
        <title>Comparative analysis of secretome profiles of manganese(II)-oxidizing ascomycete fungi.</title>
        <authorList>
            <consortium name="DOE Joint Genome Institute"/>
            <person name="Zeiner C.A."/>
            <person name="Purvine S.O."/>
            <person name="Zink E.M."/>
            <person name="Wu S."/>
            <person name="Pasa-Tolic L."/>
            <person name="Chaput D.L."/>
            <person name="Haridas S."/>
            <person name="Grigoriev I.V."/>
            <person name="Santelli C.M."/>
            <person name="Hansel C.M."/>
        </authorList>
    </citation>
    <scope>NUCLEOTIDE SEQUENCE [LARGE SCALE GENOMIC DNA]</scope>
    <source>
        <strain evidence="7 8">AP3s5-JAC2a</strain>
    </source>
</reference>
<feature type="transmembrane region" description="Helical" evidence="5">
    <location>
        <begin position="435"/>
        <end position="459"/>
    </location>
</feature>